<gene>
    <name evidence="3" type="ORF">Pla111_22610</name>
</gene>
<dbReference type="OrthoDB" id="276883at2"/>
<dbReference type="InterPro" id="IPR013424">
    <property type="entry name" value="Ice-binding_C"/>
</dbReference>
<evidence type="ECO:0000313" key="3">
    <source>
        <dbReference type="EMBL" id="TWT43310.1"/>
    </source>
</evidence>
<dbReference type="RefSeq" id="WP_146574326.1">
    <property type="nucleotide sequence ID" value="NZ_SJPH01000004.1"/>
</dbReference>
<dbReference type="Pfam" id="PF07589">
    <property type="entry name" value="PEP-CTERM"/>
    <property type="match status" value="1"/>
</dbReference>
<reference evidence="3 4" key="1">
    <citation type="submission" date="2019-02" db="EMBL/GenBank/DDBJ databases">
        <title>Deep-cultivation of Planctomycetes and their phenomic and genomic characterization uncovers novel biology.</title>
        <authorList>
            <person name="Wiegand S."/>
            <person name="Jogler M."/>
            <person name="Boedeker C."/>
            <person name="Pinto D."/>
            <person name="Vollmers J."/>
            <person name="Rivas-Marin E."/>
            <person name="Kohn T."/>
            <person name="Peeters S.H."/>
            <person name="Heuer A."/>
            <person name="Rast P."/>
            <person name="Oberbeckmann S."/>
            <person name="Bunk B."/>
            <person name="Jeske O."/>
            <person name="Meyerdierks A."/>
            <person name="Storesund J.E."/>
            <person name="Kallscheuer N."/>
            <person name="Luecker S."/>
            <person name="Lage O.M."/>
            <person name="Pohl T."/>
            <person name="Merkel B.J."/>
            <person name="Hornburger P."/>
            <person name="Mueller R.-W."/>
            <person name="Bruemmer F."/>
            <person name="Labrenz M."/>
            <person name="Spormann A.M."/>
            <person name="Op Den Camp H."/>
            <person name="Overmann J."/>
            <person name="Amann R."/>
            <person name="Jetten M.S.M."/>
            <person name="Mascher T."/>
            <person name="Medema M.H."/>
            <person name="Devos D.P."/>
            <person name="Kaster A.-K."/>
            <person name="Ovreas L."/>
            <person name="Rohde M."/>
            <person name="Galperin M.Y."/>
            <person name="Jogler C."/>
        </authorList>
    </citation>
    <scope>NUCLEOTIDE SEQUENCE [LARGE SCALE GENOMIC DNA]</scope>
    <source>
        <strain evidence="3 4">Pla111</strain>
    </source>
</reference>
<evidence type="ECO:0000256" key="1">
    <source>
        <dbReference type="SAM" id="SignalP"/>
    </source>
</evidence>
<feature type="chain" id="PRO_5022965966" description="Ice-binding protein C-terminal domain-containing protein" evidence="1">
    <location>
        <begin position="33"/>
        <end position="270"/>
    </location>
</feature>
<dbReference type="EMBL" id="SJPH01000004">
    <property type="protein sequence ID" value="TWT43310.1"/>
    <property type="molecule type" value="Genomic_DNA"/>
</dbReference>
<sequence precursor="true">MTNSRCVARRAFLSLAVVMTTLLSLPATSTQAATINFSSLETVLADPGHMSAKMYALWTAWFTQVYEYNTPFIELAADADDQPITELSLTIGDTAYNFGTEFAGKAWTNASHVGITGQPALLGMTTPGIAFNSFVTDGGDKLVIQFLNGGLQPGQVARFQVDINSDNPADKKANLASYTEVFFDANGGSNIEGNSIVGLGFSNGQTTSVQLPNYDLSDSMMASVSTPRSYNIMQMIDPLVPLNITDPIPEPATALLAALAMLGLGGRRRE</sequence>
<keyword evidence="1" id="KW-0732">Signal</keyword>
<comment type="caution">
    <text evidence="3">The sequence shown here is derived from an EMBL/GenBank/DDBJ whole genome shotgun (WGS) entry which is preliminary data.</text>
</comment>
<dbReference type="AlphaFoldDB" id="A0A5C5VXY1"/>
<feature type="domain" description="Ice-binding protein C-terminal" evidence="2">
    <location>
        <begin position="247"/>
        <end position="269"/>
    </location>
</feature>
<feature type="signal peptide" evidence="1">
    <location>
        <begin position="1"/>
        <end position="32"/>
    </location>
</feature>
<proteinExistence type="predicted"/>
<evidence type="ECO:0000313" key="4">
    <source>
        <dbReference type="Proteomes" id="UP000318995"/>
    </source>
</evidence>
<organism evidence="3 4">
    <name type="scientific">Botrimarina hoheduenensis</name>
    <dbReference type="NCBI Taxonomy" id="2528000"/>
    <lineage>
        <taxon>Bacteria</taxon>
        <taxon>Pseudomonadati</taxon>
        <taxon>Planctomycetota</taxon>
        <taxon>Planctomycetia</taxon>
        <taxon>Pirellulales</taxon>
        <taxon>Lacipirellulaceae</taxon>
        <taxon>Botrimarina</taxon>
    </lineage>
</organism>
<accession>A0A5C5VXY1</accession>
<name>A0A5C5VXY1_9BACT</name>
<protein>
    <recommendedName>
        <fullName evidence="2">Ice-binding protein C-terminal domain-containing protein</fullName>
    </recommendedName>
</protein>
<keyword evidence="4" id="KW-1185">Reference proteome</keyword>
<dbReference type="Proteomes" id="UP000318995">
    <property type="component" value="Unassembled WGS sequence"/>
</dbReference>
<evidence type="ECO:0000259" key="2">
    <source>
        <dbReference type="Pfam" id="PF07589"/>
    </source>
</evidence>